<dbReference type="PANTHER" id="PTHR42801:SF4">
    <property type="entry name" value="AHPC_TSA FAMILY PROTEIN"/>
    <property type="match status" value="1"/>
</dbReference>
<dbReference type="Gene3D" id="3.40.30.10">
    <property type="entry name" value="Glutaredoxin"/>
    <property type="match status" value="1"/>
</dbReference>
<evidence type="ECO:0000256" key="2">
    <source>
        <dbReference type="ARBA" id="ARBA00011245"/>
    </source>
</evidence>
<dbReference type="PANTHER" id="PTHR42801">
    <property type="entry name" value="THIOREDOXIN-DEPENDENT PEROXIDE REDUCTASE"/>
    <property type="match status" value="1"/>
</dbReference>
<dbReference type="InterPro" id="IPR036249">
    <property type="entry name" value="Thioredoxin-like_sf"/>
</dbReference>
<evidence type="ECO:0000313" key="14">
    <source>
        <dbReference type="EMBL" id="NQE33214.1"/>
    </source>
</evidence>
<proteinExistence type="inferred from homology"/>
<comment type="subunit">
    <text evidence="2">Monomer.</text>
</comment>
<dbReference type="Proteomes" id="UP000702425">
    <property type="component" value="Unassembled WGS sequence"/>
</dbReference>
<keyword evidence="7" id="KW-1015">Disulfide bond</keyword>
<sequence length="162" mass="17814">MTINPGDVAPVFSLPDAQGNFVSLADFRGRRVVLYFYPRDNTPGCTKEACGFRDIYSDYESRNIAVLGVSTDGAGSHAKFAAKYQLPFPLLCDSNAEVATAYGCYGLKKFMGKEFMGITRSTFAIDPDGRIEKVYRKVKAETHAAEILADLPDLSPELKIKN</sequence>
<organism evidence="14 15">
    <name type="scientific">Microcoleus asticus IPMA8</name>
    <dbReference type="NCBI Taxonomy" id="2563858"/>
    <lineage>
        <taxon>Bacteria</taxon>
        <taxon>Bacillati</taxon>
        <taxon>Cyanobacteriota</taxon>
        <taxon>Cyanophyceae</taxon>
        <taxon>Oscillatoriophycideae</taxon>
        <taxon>Oscillatoriales</taxon>
        <taxon>Microcoleaceae</taxon>
        <taxon>Microcoleus</taxon>
        <taxon>Microcoleus asticus</taxon>
    </lineage>
</organism>
<evidence type="ECO:0000256" key="6">
    <source>
        <dbReference type="ARBA" id="ARBA00023002"/>
    </source>
</evidence>
<dbReference type="RefSeq" id="WP_172185902.1">
    <property type="nucleotide sequence ID" value="NZ_CAWPPK010000013.1"/>
</dbReference>
<dbReference type="Pfam" id="PF00578">
    <property type="entry name" value="AhpC-TSA"/>
    <property type="match status" value="1"/>
</dbReference>
<dbReference type="GO" id="GO:0004601">
    <property type="term" value="F:peroxidase activity"/>
    <property type="evidence" value="ECO:0007669"/>
    <property type="project" value="UniProtKB-KW"/>
</dbReference>
<keyword evidence="4 14" id="KW-0575">Peroxidase</keyword>
<evidence type="ECO:0000256" key="7">
    <source>
        <dbReference type="ARBA" id="ARBA00023157"/>
    </source>
</evidence>
<dbReference type="InterPro" id="IPR000866">
    <property type="entry name" value="AhpC/TSA"/>
</dbReference>
<keyword evidence="6 14" id="KW-0560">Oxidoreductase</keyword>
<dbReference type="InterPro" id="IPR050924">
    <property type="entry name" value="Peroxiredoxin_BCP/PrxQ"/>
</dbReference>
<reference evidence="14 15" key="1">
    <citation type="journal article" date="2020" name="Sci. Rep.">
        <title>A novel cyanobacterial geosmin producer, revising GeoA distribution and dispersion patterns in Bacteria.</title>
        <authorList>
            <person name="Churro C."/>
            <person name="Semedo-Aguiar A.P."/>
            <person name="Silva A.D."/>
            <person name="Pereira-Leal J.B."/>
            <person name="Leite R.B."/>
        </authorList>
    </citation>
    <scope>NUCLEOTIDE SEQUENCE [LARGE SCALE GENOMIC DNA]</scope>
    <source>
        <strain evidence="14 15">IPMA8</strain>
    </source>
</reference>
<accession>A0ABX2CS78</accession>
<dbReference type="EC" id="1.11.1.24" evidence="3"/>
<comment type="caution">
    <text evidence="14">The sequence shown here is derived from an EMBL/GenBank/DDBJ whole genome shotgun (WGS) entry which is preliminary data.</text>
</comment>
<comment type="similarity">
    <text evidence="10">Belongs to the peroxiredoxin family. BCP/PrxQ subfamily.</text>
</comment>
<keyword evidence="5" id="KW-0049">Antioxidant</keyword>
<evidence type="ECO:0000256" key="9">
    <source>
        <dbReference type="ARBA" id="ARBA00032824"/>
    </source>
</evidence>
<gene>
    <name evidence="14" type="primary">bcp_2</name>
    <name evidence="14" type="ORF">E5S67_00932</name>
</gene>
<dbReference type="InterPro" id="IPR013766">
    <property type="entry name" value="Thioredoxin_domain"/>
</dbReference>
<evidence type="ECO:0000256" key="12">
    <source>
        <dbReference type="ARBA" id="ARBA00049091"/>
    </source>
</evidence>
<evidence type="ECO:0000256" key="10">
    <source>
        <dbReference type="ARBA" id="ARBA00038489"/>
    </source>
</evidence>
<dbReference type="EMBL" id="SRRZ01000011">
    <property type="protein sequence ID" value="NQE33214.1"/>
    <property type="molecule type" value="Genomic_DNA"/>
</dbReference>
<dbReference type="CDD" id="cd03017">
    <property type="entry name" value="PRX_BCP"/>
    <property type="match status" value="1"/>
</dbReference>
<keyword evidence="15" id="KW-1185">Reference proteome</keyword>
<evidence type="ECO:0000313" key="15">
    <source>
        <dbReference type="Proteomes" id="UP000702425"/>
    </source>
</evidence>
<dbReference type="SUPFAM" id="SSF52833">
    <property type="entry name" value="Thioredoxin-like"/>
    <property type="match status" value="1"/>
</dbReference>
<keyword evidence="8" id="KW-0676">Redox-active center</keyword>
<evidence type="ECO:0000256" key="5">
    <source>
        <dbReference type="ARBA" id="ARBA00022862"/>
    </source>
</evidence>
<evidence type="ECO:0000259" key="13">
    <source>
        <dbReference type="PROSITE" id="PS51352"/>
    </source>
</evidence>
<dbReference type="NCBIfam" id="NF006960">
    <property type="entry name" value="PRK09437.1"/>
    <property type="match status" value="1"/>
</dbReference>
<dbReference type="PROSITE" id="PS51352">
    <property type="entry name" value="THIOREDOXIN_2"/>
    <property type="match status" value="1"/>
</dbReference>
<comment type="function">
    <text evidence="1">Thiol-specific peroxidase that catalyzes the reduction of hydrogen peroxide and organic hydroperoxides to water and alcohols, respectively. Plays a role in cell protection against oxidative stress by detoxifying peroxides and as sensor of hydrogen peroxide-mediated signaling events.</text>
</comment>
<name>A0ABX2CS78_9CYAN</name>
<evidence type="ECO:0000256" key="3">
    <source>
        <dbReference type="ARBA" id="ARBA00013017"/>
    </source>
</evidence>
<dbReference type="InterPro" id="IPR024706">
    <property type="entry name" value="Peroxiredoxin_AhpC-typ"/>
</dbReference>
<evidence type="ECO:0000256" key="11">
    <source>
        <dbReference type="ARBA" id="ARBA00041373"/>
    </source>
</evidence>
<evidence type="ECO:0000256" key="8">
    <source>
        <dbReference type="ARBA" id="ARBA00023284"/>
    </source>
</evidence>
<dbReference type="PIRSF" id="PIRSF000239">
    <property type="entry name" value="AHPC"/>
    <property type="match status" value="1"/>
</dbReference>
<evidence type="ECO:0000256" key="1">
    <source>
        <dbReference type="ARBA" id="ARBA00003330"/>
    </source>
</evidence>
<protein>
    <recommendedName>
        <fullName evidence="3">thioredoxin-dependent peroxiredoxin</fullName>
        <ecNumber evidence="3">1.11.1.24</ecNumber>
    </recommendedName>
    <alternativeName>
        <fullName evidence="11">Bacterioferritin comigratory protein</fullName>
    </alternativeName>
    <alternativeName>
        <fullName evidence="9">Thioredoxin peroxidase</fullName>
    </alternativeName>
</protein>
<feature type="domain" description="Thioredoxin" evidence="13">
    <location>
        <begin position="3"/>
        <end position="156"/>
    </location>
</feature>
<comment type="catalytic activity">
    <reaction evidence="12">
        <text>a hydroperoxide + [thioredoxin]-dithiol = an alcohol + [thioredoxin]-disulfide + H2O</text>
        <dbReference type="Rhea" id="RHEA:62620"/>
        <dbReference type="Rhea" id="RHEA-COMP:10698"/>
        <dbReference type="Rhea" id="RHEA-COMP:10700"/>
        <dbReference type="ChEBI" id="CHEBI:15377"/>
        <dbReference type="ChEBI" id="CHEBI:29950"/>
        <dbReference type="ChEBI" id="CHEBI:30879"/>
        <dbReference type="ChEBI" id="CHEBI:35924"/>
        <dbReference type="ChEBI" id="CHEBI:50058"/>
        <dbReference type="EC" id="1.11.1.24"/>
    </reaction>
</comment>
<evidence type="ECO:0000256" key="4">
    <source>
        <dbReference type="ARBA" id="ARBA00022559"/>
    </source>
</evidence>